<sequence>MEIVISRKLLESLKLEDLNDILSGLMEKLSSDKPVFLLADPANPNKLLSTSKAEYDKFIKKAVVDKQKLDTVPNVSGTNKIMKKSDWVRDIPVFRASENDILDEWIYVVEKLTTKNKVSYDALVEEATPYLKDRALRCYRICVIRET</sequence>
<dbReference type="EMBL" id="CAJNOC010001707">
    <property type="protein sequence ID" value="CAF0885229.1"/>
    <property type="molecule type" value="Genomic_DNA"/>
</dbReference>
<gene>
    <name evidence="1" type="ORF">OXX778_LOCUS10626</name>
</gene>
<proteinExistence type="predicted"/>
<comment type="caution">
    <text evidence="1">The sequence shown here is derived from an EMBL/GenBank/DDBJ whole genome shotgun (WGS) entry which is preliminary data.</text>
</comment>
<dbReference type="Proteomes" id="UP000663879">
    <property type="component" value="Unassembled WGS sequence"/>
</dbReference>
<evidence type="ECO:0000313" key="1">
    <source>
        <dbReference type="EMBL" id="CAF0885229.1"/>
    </source>
</evidence>
<accession>A0A813YJ23</accession>
<organism evidence="1 2">
    <name type="scientific">Brachionus calyciflorus</name>
    <dbReference type="NCBI Taxonomy" id="104777"/>
    <lineage>
        <taxon>Eukaryota</taxon>
        <taxon>Metazoa</taxon>
        <taxon>Spiralia</taxon>
        <taxon>Gnathifera</taxon>
        <taxon>Rotifera</taxon>
        <taxon>Eurotatoria</taxon>
        <taxon>Monogononta</taxon>
        <taxon>Pseudotrocha</taxon>
        <taxon>Ploima</taxon>
        <taxon>Brachionidae</taxon>
        <taxon>Brachionus</taxon>
    </lineage>
</organism>
<protein>
    <submittedName>
        <fullName evidence="1">Uncharacterized protein</fullName>
    </submittedName>
</protein>
<reference evidence="1" key="1">
    <citation type="submission" date="2021-02" db="EMBL/GenBank/DDBJ databases">
        <authorList>
            <person name="Nowell W R."/>
        </authorList>
    </citation>
    <scope>NUCLEOTIDE SEQUENCE</scope>
    <source>
        <strain evidence="1">Ploen Becks lab</strain>
    </source>
</reference>
<dbReference type="AlphaFoldDB" id="A0A813YJ23"/>
<evidence type="ECO:0000313" key="2">
    <source>
        <dbReference type="Proteomes" id="UP000663879"/>
    </source>
</evidence>
<keyword evidence="2" id="KW-1185">Reference proteome</keyword>
<name>A0A813YJ23_9BILA</name>